<sequence>MLQLPIQSDSHNPRMSRSSTRKKPFTFISNILKKKKMLKFEDIAFDKEMNYRARSEPSVSTYSCNHKCKRKKTPSASTLSLTPAQDRFASEDMEAVRLRLSRNDNPFIQKVLASRESVLDYADDTESDDAILILMTQDLQDPNSEADPLSLPQVHEHMVRSPPPAFWPRSPRSSVFNFIHNADIYQEDNGNTSGSNDGNQLSLREERDFF</sequence>
<evidence type="ECO:0008006" key="4">
    <source>
        <dbReference type="Google" id="ProtNLM"/>
    </source>
</evidence>
<feature type="compositionally biased region" description="Polar residues" evidence="1">
    <location>
        <begin position="1"/>
        <end position="18"/>
    </location>
</feature>
<dbReference type="RefSeq" id="XP_029712346.1">
    <property type="nucleotide sequence ID" value="XM_029856486.2"/>
</dbReference>
<evidence type="ECO:0000313" key="3">
    <source>
        <dbReference type="Proteomes" id="UP000069940"/>
    </source>
</evidence>
<feature type="compositionally biased region" description="Low complexity" evidence="1">
    <location>
        <begin position="188"/>
        <end position="199"/>
    </location>
</feature>
<reference evidence="3" key="1">
    <citation type="journal article" date="2015" name="Proc. Natl. Acad. Sci. U.S.A.">
        <title>Genome sequence of the Asian Tiger mosquito, Aedes albopictus, reveals insights into its biology, genetics, and evolution.</title>
        <authorList>
            <person name="Chen X.G."/>
            <person name="Jiang X."/>
            <person name="Gu J."/>
            <person name="Xu M."/>
            <person name="Wu Y."/>
            <person name="Deng Y."/>
            <person name="Zhang C."/>
            <person name="Bonizzoni M."/>
            <person name="Dermauw W."/>
            <person name="Vontas J."/>
            <person name="Armbruster P."/>
            <person name="Huang X."/>
            <person name="Yang Y."/>
            <person name="Zhang H."/>
            <person name="He W."/>
            <person name="Peng H."/>
            <person name="Liu Y."/>
            <person name="Wu K."/>
            <person name="Chen J."/>
            <person name="Lirakis M."/>
            <person name="Topalis P."/>
            <person name="Van Leeuwen T."/>
            <person name="Hall A.B."/>
            <person name="Jiang X."/>
            <person name="Thorpe C."/>
            <person name="Mueller R.L."/>
            <person name="Sun C."/>
            <person name="Waterhouse R.M."/>
            <person name="Yan G."/>
            <person name="Tu Z.J."/>
            <person name="Fang X."/>
            <person name="James A.A."/>
        </authorList>
    </citation>
    <scope>NUCLEOTIDE SEQUENCE [LARGE SCALE GENOMIC DNA]</scope>
    <source>
        <strain evidence="3">Foshan</strain>
    </source>
</reference>
<protein>
    <recommendedName>
        <fullName evidence="4">Secreted protein</fullName>
    </recommendedName>
</protein>
<feature type="region of interest" description="Disordered" evidence="1">
    <location>
        <begin position="1"/>
        <end position="20"/>
    </location>
</feature>
<accession>A0ABM1ZPS3</accession>
<reference evidence="2" key="2">
    <citation type="submission" date="2025-05" db="UniProtKB">
        <authorList>
            <consortium name="EnsemblMetazoa"/>
        </authorList>
    </citation>
    <scope>IDENTIFICATION</scope>
    <source>
        <strain evidence="2">Foshan</strain>
    </source>
</reference>
<evidence type="ECO:0000256" key="1">
    <source>
        <dbReference type="SAM" id="MobiDB-lite"/>
    </source>
</evidence>
<name>A0ABM1ZPS3_AEDAL</name>
<dbReference type="EnsemblMetazoa" id="AALFPA23_020494.R30267">
    <property type="protein sequence ID" value="AALFPA23_020494.P30267"/>
    <property type="gene ID" value="AALFPA23_020494"/>
</dbReference>
<keyword evidence="3" id="KW-1185">Reference proteome</keyword>
<organism evidence="2 3">
    <name type="scientific">Aedes albopictus</name>
    <name type="common">Asian tiger mosquito</name>
    <name type="synonym">Stegomyia albopicta</name>
    <dbReference type="NCBI Taxonomy" id="7160"/>
    <lineage>
        <taxon>Eukaryota</taxon>
        <taxon>Metazoa</taxon>
        <taxon>Ecdysozoa</taxon>
        <taxon>Arthropoda</taxon>
        <taxon>Hexapoda</taxon>
        <taxon>Insecta</taxon>
        <taxon>Pterygota</taxon>
        <taxon>Neoptera</taxon>
        <taxon>Endopterygota</taxon>
        <taxon>Diptera</taxon>
        <taxon>Nematocera</taxon>
        <taxon>Culicoidea</taxon>
        <taxon>Culicidae</taxon>
        <taxon>Culicinae</taxon>
        <taxon>Aedini</taxon>
        <taxon>Aedes</taxon>
        <taxon>Stegomyia</taxon>
    </lineage>
</organism>
<dbReference type="GeneID" id="109405537"/>
<feature type="region of interest" description="Disordered" evidence="1">
    <location>
        <begin position="186"/>
        <end position="210"/>
    </location>
</feature>
<evidence type="ECO:0000313" key="2">
    <source>
        <dbReference type="EnsemblMetazoa" id="AALFPA23_020494.P30267"/>
    </source>
</evidence>
<dbReference type="Proteomes" id="UP000069940">
    <property type="component" value="Unassembled WGS sequence"/>
</dbReference>
<proteinExistence type="predicted"/>